<dbReference type="GO" id="GO:0005634">
    <property type="term" value="C:nucleus"/>
    <property type="evidence" value="ECO:0007669"/>
    <property type="project" value="TreeGrafter"/>
</dbReference>
<dbReference type="SUPFAM" id="SSF140996">
    <property type="entry name" value="Hermes dimerisation domain"/>
    <property type="match status" value="1"/>
</dbReference>
<dbReference type="InterPro" id="IPR012337">
    <property type="entry name" value="RNaseH-like_sf"/>
</dbReference>
<protein>
    <submittedName>
        <fullName evidence="1">Uncharacterized protein</fullName>
    </submittedName>
</protein>
<organism evidence="1 2">
    <name type="scientific">Rhizophagus clarus</name>
    <dbReference type="NCBI Taxonomy" id="94130"/>
    <lineage>
        <taxon>Eukaryota</taxon>
        <taxon>Fungi</taxon>
        <taxon>Fungi incertae sedis</taxon>
        <taxon>Mucoromycota</taxon>
        <taxon>Glomeromycotina</taxon>
        <taxon>Glomeromycetes</taxon>
        <taxon>Glomerales</taxon>
        <taxon>Glomeraceae</taxon>
        <taxon>Rhizophagus</taxon>
    </lineage>
</organism>
<gene>
    <name evidence="1" type="ORF">RclHR1_02630016</name>
</gene>
<keyword evidence="2" id="KW-1185">Reference proteome</keyword>
<dbReference type="AlphaFoldDB" id="A0A2Z6RG22"/>
<proteinExistence type="predicted"/>
<dbReference type="PANTHER" id="PTHR46169:SF29">
    <property type="entry name" value="DNA REPLICATION-RELATED ELEMENT FACTOR, ISOFORM A"/>
    <property type="match status" value="1"/>
</dbReference>
<evidence type="ECO:0000313" key="1">
    <source>
        <dbReference type="EMBL" id="GBB95871.1"/>
    </source>
</evidence>
<comment type="caution">
    <text evidence="1">The sequence shown here is derived from an EMBL/GenBank/DDBJ whole genome shotgun (WGS) entry which is preliminary data.</text>
</comment>
<dbReference type="PANTHER" id="PTHR46169">
    <property type="entry name" value="DNA REPLICATION-RELATED ELEMENT FACTOR, ISOFORM A"/>
    <property type="match status" value="1"/>
</dbReference>
<reference evidence="1 2" key="1">
    <citation type="submission" date="2017-11" db="EMBL/GenBank/DDBJ databases">
        <title>The genome of Rhizophagus clarus HR1 reveals common genetic basis of auxotrophy among arbuscular mycorrhizal fungi.</title>
        <authorList>
            <person name="Kobayashi Y."/>
        </authorList>
    </citation>
    <scope>NUCLEOTIDE SEQUENCE [LARGE SCALE GENOMIC DNA]</scope>
    <source>
        <strain evidence="1 2">HR1</strain>
    </source>
</reference>
<accession>A0A2Z6RG22</accession>
<sequence>MDHLVILVSESQHGILRSEKEKNNNLVRSKIDAAFLKTVGKNPKRKQERDEALAEFLIDNMQPLYTLKSAGFINLFKTLDSYYNLSSDKYIKQLVTKACDYSERELLTLFKDTVQSQLIYGPLEIVKVISAFINKEFELQEIMLACQYLEYPHTSKNIAQTLLNLISEWKDLKRLKEIMHSDDEWKLMQQLTKLLQPLYDATKLLSGEKYATATFIYYVVASLQAKVIPKEIEMVDLTNNDNAFDDVEFEDGNDDDVVIMNESQTKREKLKLKIL</sequence>
<dbReference type="STRING" id="94130.A0A2Z6RG22"/>
<dbReference type="GO" id="GO:0006357">
    <property type="term" value="P:regulation of transcription by RNA polymerase II"/>
    <property type="evidence" value="ECO:0007669"/>
    <property type="project" value="TreeGrafter"/>
</dbReference>
<name>A0A2Z6RG22_9GLOM</name>
<evidence type="ECO:0000313" key="2">
    <source>
        <dbReference type="Proteomes" id="UP000247702"/>
    </source>
</evidence>
<dbReference type="InterPro" id="IPR052717">
    <property type="entry name" value="Vacuolar_transposase_reg"/>
</dbReference>
<dbReference type="SUPFAM" id="SSF53098">
    <property type="entry name" value="Ribonuclease H-like"/>
    <property type="match status" value="1"/>
</dbReference>
<dbReference type="EMBL" id="BEXD01001813">
    <property type="protein sequence ID" value="GBB95871.1"/>
    <property type="molecule type" value="Genomic_DNA"/>
</dbReference>
<dbReference type="Proteomes" id="UP000247702">
    <property type="component" value="Unassembled WGS sequence"/>
</dbReference>